<evidence type="ECO:0008006" key="5">
    <source>
        <dbReference type="Google" id="ProtNLM"/>
    </source>
</evidence>
<name>A0A255YSU8_9FLAO</name>
<evidence type="ECO:0000313" key="3">
    <source>
        <dbReference type="EMBL" id="OYQ32251.1"/>
    </source>
</evidence>
<proteinExistence type="predicted"/>
<dbReference type="OrthoDB" id="9769023at2"/>
<dbReference type="Gene3D" id="1.25.40.10">
    <property type="entry name" value="Tetratricopeptide repeat domain"/>
    <property type="match status" value="1"/>
</dbReference>
<evidence type="ECO:0000256" key="2">
    <source>
        <dbReference type="SAM" id="SignalP"/>
    </source>
</evidence>
<dbReference type="EMBL" id="NOXV01000303">
    <property type="protein sequence ID" value="OYQ32251.1"/>
    <property type="molecule type" value="Genomic_DNA"/>
</dbReference>
<accession>A0A255YSU8</accession>
<comment type="caution">
    <text evidence="3">The sequence shown here is derived from an EMBL/GenBank/DDBJ whole genome shotgun (WGS) entry which is preliminary data.</text>
</comment>
<reference evidence="3 4" key="1">
    <citation type="submission" date="2017-07" db="EMBL/GenBank/DDBJ databases">
        <title>Flavobacterium cyanobacteriorum sp. nov., isolated from cyanobacterial aggregates in a eutrophic lake.</title>
        <authorList>
            <person name="Cai H."/>
        </authorList>
    </citation>
    <scope>NUCLEOTIDE SEQUENCE [LARGE SCALE GENOMIC DNA]</scope>
    <source>
        <strain evidence="3 4">TH021</strain>
    </source>
</reference>
<keyword evidence="2" id="KW-0732">Signal</keyword>
<keyword evidence="4" id="KW-1185">Reference proteome</keyword>
<feature type="signal peptide" evidence="2">
    <location>
        <begin position="1"/>
        <end position="27"/>
    </location>
</feature>
<sequence>MKAANNIIAAIIRPLPFLLLFALSACSTYNSQLGIENDLYNGDFDKVASTIENNRFLKKDKNRLLYLLEKGKAEHLRGNYEASNRLLEEAYLLVDDKIKTSAAQYVAAKFTNPNAEPYKGEDFEKVTIHYYKAINFFMMGRPDDALVEAKRINLRLLEFNDKYEGRKNKYTRDAFSQILQGIIYESTGDINNAFIAYRNAEEIYSSSNNVYFGVKFPEQLKQDLLRTAMQLGFRQEYDDYLKKFNFAKDYVPAPPAPAEAILFWENGLGPAKDQIILTVSASLGAFVATYTEDGITREIIIPIPRDVDLGVINAIAIPKYNRRESFYKHAIVTCNSNEQNLETVEDFYPIAEQCLNDRMMREVVDLALRFATKKAAGAGLGTIAKENLGGDWGDIVRAASDIAGAATEKADTRNWQTLPATISYARFPLKQGENKATLKKFGPDGVVDTDILTIPFRPGLQIVNYYDLGRTQVTPPQATAVQPAREASVIPNPANH</sequence>
<protein>
    <recommendedName>
        <fullName evidence="5">Tetratricopeptide repeat protein</fullName>
    </recommendedName>
</protein>
<dbReference type="Proteomes" id="UP000216605">
    <property type="component" value="Unassembled WGS sequence"/>
</dbReference>
<dbReference type="RefSeq" id="WP_094416735.1">
    <property type="nucleotide sequence ID" value="NZ_NOXV01000303.1"/>
</dbReference>
<dbReference type="PROSITE" id="PS51257">
    <property type="entry name" value="PROKAR_LIPOPROTEIN"/>
    <property type="match status" value="1"/>
</dbReference>
<evidence type="ECO:0000313" key="4">
    <source>
        <dbReference type="Proteomes" id="UP000216605"/>
    </source>
</evidence>
<dbReference type="AlphaFoldDB" id="A0A255YSU8"/>
<organism evidence="3 4">
    <name type="scientific">Flavobacterium cyanobacteriorum</name>
    <dbReference type="NCBI Taxonomy" id="2022802"/>
    <lineage>
        <taxon>Bacteria</taxon>
        <taxon>Pseudomonadati</taxon>
        <taxon>Bacteroidota</taxon>
        <taxon>Flavobacteriia</taxon>
        <taxon>Flavobacteriales</taxon>
        <taxon>Flavobacteriaceae</taxon>
        <taxon>Flavobacterium</taxon>
    </lineage>
</organism>
<dbReference type="SUPFAM" id="SSF48452">
    <property type="entry name" value="TPR-like"/>
    <property type="match status" value="1"/>
</dbReference>
<gene>
    <name evidence="3" type="ORF">CHU92_14290</name>
</gene>
<dbReference type="InterPro" id="IPR011990">
    <property type="entry name" value="TPR-like_helical_dom_sf"/>
</dbReference>
<feature type="chain" id="PRO_5012310323" description="Tetratricopeptide repeat protein" evidence="2">
    <location>
        <begin position="28"/>
        <end position="496"/>
    </location>
</feature>
<evidence type="ECO:0000256" key="1">
    <source>
        <dbReference type="SAM" id="MobiDB-lite"/>
    </source>
</evidence>
<feature type="region of interest" description="Disordered" evidence="1">
    <location>
        <begin position="476"/>
        <end position="496"/>
    </location>
</feature>